<keyword evidence="3" id="KW-1185">Reference proteome</keyword>
<feature type="non-terminal residue" evidence="2">
    <location>
        <position position="1"/>
    </location>
</feature>
<name>A0AA86S9Z4_9FABA</name>
<reference evidence="2" key="1">
    <citation type="submission" date="2023-10" db="EMBL/GenBank/DDBJ databases">
        <authorList>
            <person name="Domelevo Entfellner J.-B."/>
        </authorList>
    </citation>
    <scope>NUCLEOTIDE SEQUENCE</scope>
</reference>
<feature type="compositionally biased region" description="Basic and acidic residues" evidence="1">
    <location>
        <begin position="1"/>
        <end position="10"/>
    </location>
</feature>
<dbReference type="AlphaFoldDB" id="A0AA86S9Z4"/>
<evidence type="ECO:0000256" key="1">
    <source>
        <dbReference type="SAM" id="MobiDB-lite"/>
    </source>
</evidence>
<protein>
    <submittedName>
        <fullName evidence="2">Uncharacterized protein</fullName>
    </submittedName>
</protein>
<accession>A0AA86S9Z4</accession>
<feature type="region of interest" description="Disordered" evidence="1">
    <location>
        <begin position="1"/>
        <end position="22"/>
    </location>
</feature>
<proteinExistence type="predicted"/>
<gene>
    <name evidence="2" type="ORF">AYBTSS11_LOCUS13461</name>
</gene>
<evidence type="ECO:0000313" key="3">
    <source>
        <dbReference type="Proteomes" id="UP001189624"/>
    </source>
</evidence>
<dbReference type="EMBL" id="OY731401">
    <property type="protein sequence ID" value="CAJ1948922.1"/>
    <property type="molecule type" value="Genomic_DNA"/>
</dbReference>
<dbReference type="Proteomes" id="UP001189624">
    <property type="component" value="Chromosome 4"/>
</dbReference>
<sequence length="65" mass="7473">AQTHNEKDQDQDPIQDLGGPMTRGMLRKTQEALQYKVTNLLKAQLLKDPNMEESRPITYIECLES</sequence>
<organism evidence="2 3">
    <name type="scientific">Sphenostylis stenocarpa</name>
    <dbReference type="NCBI Taxonomy" id="92480"/>
    <lineage>
        <taxon>Eukaryota</taxon>
        <taxon>Viridiplantae</taxon>
        <taxon>Streptophyta</taxon>
        <taxon>Embryophyta</taxon>
        <taxon>Tracheophyta</taxon>
        <taxon>Spermatophyta</taxon>
        <taxon>Magnoliopsida</taxon>
        <taxon>eudicotyledons</taxon>
        <taxon>Gunneridae</taxon>
        <taxon>Pentapetalae</taxon>
        <taxon>rosids</taxon>
        <taxon>fabids</taxon>
        <taxon>Fabales</taxon>
        <taxon>Fabaceae</taxon>
        <taxon>Papilionoideae</taxon>
        <taxon>50 kb inversion clade</taxon>
        <taxon>NPAAA clade</taxon>
        <taxon>indigoferoid/millettioid clade</taxon>
        <taxon>Phaseoleae</taxon>
        <taxon>Sphenostylis</taxon>
    </lineage>
</organism>
<dbReference type="Gramene" id="rna-AYBTSS11_LOCUS13461">
    <property type="protein sequence ID" value="CAJ1948922.1"/>
    <property type="gene ID" value="gene-AYBTSS11_LOCUS13461"/>
</dbReference>
<evidence type="ECO:0000313" key="2">
    <source>
        <dbReference type="EMBL" id="CAJ1948922.1"/>
    </source>
</evidence>